<dbReference type="AlphaFoldDB" id="A0A2S4KXL0"/>
<evidence type="ECO:0000256" key="2">
    <source>
        <dbReference type="SAM" id="MobiDB-lite"/>
    </source>
</evidence>
<feature type="compositionally biased region" description="Low complexity" evidence="2">
    <location>
        <begin position="54"/>
        <end position="66"/>
    </location>
</feature>
<feature type="region of interest" description="Disordered" evidence="2">
    <location>
        <begin position="1"/>
        <end position="66"/>
    </location>
</feature>
<keyword evidence="1" id="KW-0175">Coiled coil</keyword>
<feature type="compositionally biased region" description="Basic and acidic residues" evidence="2">
    <location>
        <begin position="1"/>
        <end position="14"/>
    </location>
</feature>
<dbReference type="EMBL" id="PKSG01000480">
    <property type="protein sequence ID" value="POR34916.1"/>
    <property type="molecule type" value="Genomic_DNA"/>
</dbReference>
<reference evidence="3 4" key="1">
    <citation type="submission" date="2018-01" db="EMBL/GenBank/DDBJ databases">
        <title>Harnessing the power of phylogenomics to disentangle the directionality and signatures of interkingdom host jumping in the parasitic fungal genus Tolypocladium.</title>
        <authorList>
            <person name="Quandt C.A."/>
            <person name="Patterson W."/>
            <person name="Spatafora J.W."/>
        </authorList>
    </citation>
    <scope>NUCLEOTIDE SEQUENCE [LARGE SCALE GENOMIC DNA]</scope>
    <source>
        <strain evidence="3 4">NRBC 100945</strain>
    </source>
</reference>
<evidence type="ECO:0000256" key="1">
    <source>
        <dbReference type="SAM" id="Coils"/>
    </source>
</evidence>
<gene>
    <name evidence="3" type="ORF">TPAR_04891</name>
</gene>
<dbReference type="Proteomes" id="UP000237481">
    <property type="component" value="Unassembled WGS sequence"/>
</dbReference>
<evidence type="ECO:0000313" key="4">
    <source>
        <dbReference type="Proteomes" id="UP000237481"/>
    </source>
</evidence>
<organism evidence="3 4">
    <name type="scientific">Tolypocladium paradoxum</name>
    <dbReference type="NCBI Taxonomy" id="94208"/>
    <lineage>
        <taxon>Eukaryota</taxon>
        <taxon>Fungi</taxon>
        <taxon>Dikarya</taxon>
        <taxon>Ascomycota</taxon>
        <taxon>Pezizomycotina</taxon>
        <taxon>Sordariomycetes</taxon>
        <taxon>Hypocreomycetidae</taxon>
        <taxon>Hypocreales</taxon>
        <taxon>Ophiocordycipitaceae</taxon>
        <taxon>Tolypocladium</taxon>
    </lineage>
</organism>
<comment type="caution">
    <text evidence="3">The sequence shown here is derived from an EMBL/GenBank/DDBJ whole genome shotgun (WGS) entry which is preliminary data.</text>
</comment>
<proteinExistence type="predicted"/>
<accession>A0A2S4KXL0</accession>
<keyword evidence="4" id="KW-1185">Reference proteome</keyword>
<name>A0A2S4KXL0_9HYPO</name>
<dbReference type="OrthoDB" id="2988756at2759"/>
<protein>
    <submittedName>
        <fullName evidence="3">Uncharacterized protein</fullName>
    </submittedName>
</protein>
<feature type="coiled-coil region" evidence="1">
    <location>
        <begin position="175"/>
        <end position="202"/>
    </location>
</feature>
<evidence type="ECO:0000313" key="3">
    <source>
        <dbReference type="EMBL" id="POR34916.1"/>
    </source>
</evidence>
<sequence length="340" mass="37765">MPRCRREPRREHEGSMSLPTGTDYASPVQSEDDASVISCHASAATPAFPGGQPAPHDASAGSSSDDSFSISEVEYKLPKLREFRQALKIPSTPLIADLLQLELYQAYPHDIFATLCMDHFLPLARSWHQRRRGQLEPNLGVLATRYPNDCIRTSMYTEAQMDSLREAIRTEAWRARETDDLMEELEAAIRTAERKLQADRRTVIINTGRPPRCGLAHHGGAMVCVLCTALDVGSSNLLDSFRGRVNARRHGALRGAETTLHDEHWDGLGVPQPSCGHAAADSLDPEQMRALRRREQHETLCSTPNSFDSDVEDPRAAYVNVGGLHVVVDACEDTPFIRFQ</sequence>